<gene>
    <name evidence="4" type="ORF">RAM70_12460</name>
</gene>
<evidence type="ECO:0000259" key="3">
    <source>
        <dbReference type="Pfam" id="PF06597"/>
    </source>
</evidence>
<sequence>MQNYKWDVVFACSGEYINQQLAKNTDKYVESFSYEDDAIKMEGVFGAWELSPGGSPNLLQFKTPITQGVVTVKSINKTCSLDGAIPLLQLQLSFIDGASTNEKNLTFNCSVVGQSPNDTTSGAVSVINSDTTGVLAHQDPDGLAAALLIPGLAKCLIANKDKLSFVFASVLLVPPQNSGWLTLKQMVYAYQQHMNNTLGALTILGMLTDADISSQSHVFDTNLLRANDDFGFILSGTQFLTNLILPKLPDGYKGSNSSQFKIDGNNIVNNGNVNLNEVKVGAIWYPPYINDLNIHIDSDAIRTQAAGNCDITGLTDAYVSFSVTSRNVAQFDASVPSISFLNDPQKDVTTSKHIPWWEEVLGVLTLGILNAVVEIVGDYIEDGVSSAVSGTGISAQSMGAVLVTWPGQNAIKFDDGGLLDNFYMRGQSN</sequence>
<organism evidence="4 5">
    <name type="scientific">Microcystis wesenbergii NRERC-220</name>
    <dbReference type="NCBI Taxonomy" id="3068991"/>
    <lineage>
        <taxon>Bacteria</taxon>
        <taxon>Bacillati</taxon>
        <taxon>Cyanobacteriota</taxon>
        <taxon>Cyanophyceae</taxon>
        <taxon>Oscillatoriophycideae</taxon>
        <taxon>Chroococcales</taxon>
        <taxon>Microcystaceae</taxon>
        <taxon>Microcystis</taxon>
    </lineage>
</organism>
<comment type="caution">
    <text evidence="4">The sequence shown here is derived from an EMBL/GenBank/DDBJ whole genome shotgun (WGS) entry which is preliminary data.</text>
</comment>
<evidence type="ECO:0000313" key="5">
    <source>
        <dbReference type="Proteomes" id="UP001180650"/>
    </source>
</evidence>
<dbReference type="InterPro" id="IPR010567">
    <property type="entry name" value="OrfX2/OrfX3/P47"/>
</dbReference>
<evidence type="ECO:0000313" key="4">
    <source>
        <dbReference type="EMBL" id="MDT3675287.1"/>
    </source>
</evidence>
<dbReference type="RefSeq" id="WP_312673977.1">
    <property type="nucleotide sequence ID" value="NZ_JAVSJA010000001.1"/>
</dbReference>
<dbReference type="Pfam" id="PF06597">
    <property type="entry name" value="Clostridium_P47"/>
    <property type="match status" value="1"/>
</dbReference>
<name>A0ABU3HLA7_9CHRO</name>
<accession>A0ABU3HLA7</accession>
<dbReference type="EMBL" id="JAVSJA010000001">
    <property type="protein sequence ID" value="MDT3675287.1"/>
    <property type="molecule type" value="Genomic_DNA"/>
</dbReference>
<comment type="similarity">
    <text evidence="2">Belongs to the TULIP P47 family.</text>
</comment>
<proteinExistence type="inferred from homology"/>
<evidence type="ECO:0000256" key="1">
    <source>
        <dbReference type="ARBA" id="ARBA00023026"/>
    </source>
</evidence>
<feature type="domain" description="Protein OrfX2/OrfX3/P47" evidence="3">
    <location>
        <begin position="6"/>
        <end position="403"/>
    </location>
</feature>
<protein>
    <submittedName>
        <fullName evidence="4">TULIP family P47-like protein</fullName>
    </submittedName>
</protein>
<dbReference type="Proteomes" id="UP001180650">
    <property type="component" value="Unassembled WGS sequence"/>
</dbReference>
<reference evidence="4" key="1">
    <citation type="submission" date="2023-08" db="EMBL/GenBank/DDBJ databases">
        <authorList>
            <person name="Park H.-K."/>
            <person name="Kim I.-S."/>
        </authorList>
    </citation>
    <scope>NUCLEOTIDE SEQUENCE</scope>
    <source>
        <strain evidence="4">NRERC-220</strain>
    </source>
</reference>
<keyword evidence="1" id="KW-0843">Virulence</keyword>
<evidence type="ECO:0000256" key="2">
    <source>
        <dbReference type="ARBA" id="ARBA00035010"/>
    </source>
</evidence>
<keyword evidence="5" id="KW-1185">Reference proteome</keyword>